<dbReference type="RefSeq" id="WP_157892774.1">
    <property type="nucleotide sequence ID" value="NZ_JBHRTS010000004.1"/>
</dbReference>
<evidence type="ECO:0000256" key="1">
    <source>
        <dbReference type="SAM" id="SignalP"/>
    </source>
</evidence>
<name>A0ABV7J8J0_9GAMM</name>
<sequence length="436" mass="46092">MKAVSKILTTTVLLIGSFTHHPAMAGNPLPPLEVVYETTQSGFSAAVAVRHAGDGSGRLFVVEQNGFIRIIKDGSTLPTPFLNISSLVSGGNEQGLLGLAFHPNYSLNGLFYVYYTNTSGDSIVARYNVSSDPDVADQNSASKIISVDQDFSNHNGGDIHFGPADGFLYIGLGDGGSGDDPCNRGQTIDPDDIASTNPSSCAVDQAFLNQGGNPDSRALLGAMLRIDIDNPGVNVSDACGEGANYGIPASNPFSDANNDCGEIWAWGLRNPYRWSFDRDTGDLLSGDVGQGAREEVNYQPGNSTGGENYGWVCREGFIATPGAGTTNHDCPIGTAVVDPVIDYISSGRCSVIGGYVYRGPDASWQGTYLYGDFCTGEIFWSVDAGGGNWSGFEVLDDLPTNITGFGEDEAGNVYYTSFSSVVKISDDVILITSFDD</sequence>
<gene>
    <name evidence="3" type="ORF">ACFODZ_09375</name>
</gene>
<dbReference type="InterPro" id="IPR011041">
    <property type="entry name" value="Quinoprot_gluc/sorb_DH_b-prop"/>
</dbReference>
<dbReference type="PANTHER" id="PTHR19328:SF75">
    <property type="entry name" value="ALDOSE SUGAR DEHYDROGENASE YLII"/>
    <property type="match status" value="1"/>
</dbReference>
<keyword evidence="1" id="KW-0732">Signal</keyword>
<dbReference type="PANTHER" id="PTHR19328">
    <property type="entry name" value="HEDGEHOG-INTERACTING PROTEIN"/>
    <property type="match status" value="1"/>
</dbReference>
<dbReference type="InterPro" id="IPR011042">
    <property type="entry name" value="6-blade_b-propeller_TolB-like"/>
</dbReference>
<comment type="caution">
    <text evidence="3">The sequence shown here is derived from an EMBL/GenBank/DDBJ whole genome shotgun (WGS) entry which is preliminary data.</text>
</comment>
<dbReference type="Proteomes" id="UP001595533">
    <property type="component" value="Unassembled WGS sequence"/>
</dbReference>
<feature type="domain" description="Glucose/Sorbosone dehydrogenase" evidence="2">
    <location>
        <begin position="50"/>
        <end position="182"/>
    </location>
</feature>
<dbReference type="SUPFAM" id="SSF50952">
    <property type="entry name" value="Soluble quinoprotein glucose dehydrogenase"/>
    <property type="match status" value="1"/>
</dbReference>
<keyword evidence="4" id="KW-1185">Reference proteome</keyword>
<reference evidence="4" key="1">
    <citation type="journal article" date="2019" name="Int. J. Syst. Evol. Microbiol.">
        <title>The Global Catalogue of Microorganisms (GCM) 10K type strain sequencing project: providing services to taxonomists for standard genome sequencing and annotation.</title>
        <authorList>
            <consortium name="The Broad Institute Genomics Platform"/>
            <consortium name="The Broad Institute Genome Sequencing Center for Infectious Disease"/>
            <person name="Wu L."/>
            <person name="Ma J."/>
        </authorList>
    </citation>
    <scope>NUCLEOTIDE SEQUENCE [LARGE SCALE GENOMIC DNA]</scope>
    <source>
        <strain evidence="4">KCTC 42953</strain>
    </source>
</reference>
<dbReference type="EMBL" id="JBHRTS010000004">
    <property type="protein sequence ID" value="MFC3194450.1"/>
    <property type="molecule type" value="Genomic_DNA"/>
</dbReference>
<evidence type="ECO:0000313" key="3">
    <source>
        <dbReference type="EMBL" id="MFC3194450.1"/>
    </source>
</evidence>
<accession>A0ABV7J8J0</accession>
<protein>
    <submittedName>
        <fullName evidence="3">PQQ-dependent sugar dehydrogenase</fullName>
    </submittedName>
</protein>
<dbReference type="Pfam" id="PF07995">
    <property type="entry name" value="GSDH"/>
    <property type="match status" value="2"/>
</dbReference>
<dbReference type="Gene3D" id="2.120.10.30">
    <property type="entry name" value="TolB, C-terminal domain"/>
    <property type="match status" value="1"/>
</dbReference>
<proteinExistence type="predicted"/>
<feature type="chain" id="PRO_5046241106" evidence="1">
    <location>
        <begin position="26"/>
        <end position="436"/>
    </location>
</feature>
<evidence type="ECO:0000313" key="4">
    <source>
        <dbReference type="Proteomes" id="UP001595533"/>
    </source>
</evidence>
<dbReference type="InterPro" id="IPR012938">
    <property type="entry name" value="Glc/Sorbosone_DH"/>
</dbReference>
<organism evidence="3 4">
    <name type="scientific">Marinicella sediminis</name>
    <dbReference type="NCBI Taxonomy" id="1792834"/>
    <lineage>
        <taxon>Bacteria</taxon>
        <taxon>Pseudomonadati</taxon>
        <taxon>Pseudomonadota</taxon>
        <taxon>Gammaproteobacteria</taxon>
        <taxon>Lysobacterales</taxon>
        <taxon>Marinicellaceae</taxon>
        <taxon>Marinicella</taxon>
    </lineage>
</organism>
<feature type="signal peptide" evidence="1">
    <location>
        <begin position="1"/>
        <end position="25"/>
    </location>
</feature>
<evidence type="ECO:0000259" key="2">
    <source>
        <dbReference type="Pfam" id="PF07995"/>
    </source>
</evidence>
<feature type="domain" description="Glucose/Sorbosone dehydrogenase" evidence="2">
    <location>
        <begin position="247"/>
        <end position="376"/>
    </location>
</feature>